<dbReference type="OrthoDB" id="10433916at2759"/>
<reference evidence="3" key="1">
    <citation type="journal article" date="2014" name="BMC Genomics">
        <title>Genome characteristics reveal the impact of lichenization on lichen-forming fungus Endocarpon pusillum Hedwig (Verrucariales, Ascomycota).</title>
        <authorList>
            <person name="Wang Y.-Y."/>
            <person name="Liu B."/>
            <person name="Zhang X.-Y."/>
            <person name="Zhou Q.-M."/>
            <person name="Zhang T."/>
            <person name="Li H."/>
            <person name="Yu Y.-F."/>
            <person name="Zhang X.-L."/>
            <person name="Hao X.-Y."/>
            <person name="Wang M."/>
            <person name="Wang L."/>
            <person name="Wei J.-C."/>
        </authorList>
    </citation>
    <scope>NUCLEOTIDE SEQUENCE [LARGE SCALE GENOMIC DNA]</scope>
    <source>
        <strain evidence="3">Z07020 / HMAS-L-300199</strain>
    </source>
</reference>
<dbReference type="Proteomes" id="UP000019373">
    <property type="component" value="Unassembled WGS sequence"/>
</dbReference>
<dbReference type="AlphaFoldDB" id="U1HZ51"/>
<proteinExistence type="predicted"/>
<feature type="compositionally biased region" description="Acidic residues" evidence="1">
    <location>
        <begin position="135"/>
        <end position="145"/>
    </location>
</feature>
<gene>
    <name evidence="2" type="ORF">EPUS_01494</name>
</gene>
<name>U1HZ51_ENDPU</name>
<feature type="region of interest" description="Disordered" evidence="1">
    <location>
        <begin position="134"/>
        <end position="168"/>
    </location>
</feature>
<dbReference type="RefSeq" id="XP_007786626.1">
    <property type="nucleotide sequence ID" value="XM_007788436.1"/>
</dbReference>
<evidence type="ECO:0000256" key="1">
    <source>
        <dbReference type="SAM" id="MobiDB-lite"/>
    </source>
</evidence>
<sequence length="185" mass="19626">MCITLSGRAAYCNCAKLLPDNTLVHLCDVALANKRTPCEMVSFPPPDQSLTEPACPRCSQAGHIIVFINPSVSGKASIGGRDEYYIPDVYAELEAQLIAALNSPLPPAASPTVADNKALIEALKDATSFVKVEHEDTEEQFDEDGAPTPGSDNDEDSDGCLDRSQTPVKLGTGFGLALGRLLFSS</sequence>
<evidence type="ECO:0000313" key="3">
    <source>
        <dbReference type="Proteomes" id="UP000019373"/>
    </source>
</evidence>
<organism evidence="2 3">
    <name type="scientific">Endocarpon pusillum (strain Z07020 / HMAS-L-300199)</name>
    <name type="common">Lichen-forming fungus</name>
    <dbReference type="NCBI Taxonomy" id="1263415"/>
    <lineage>
        <taxon>Eukaryota</taxon>
        <taxon>Fungi</taxon>
        <taxon>Dikarya</taxon>
        <taxon>Ascomycota</taxon>
        <taxon>Pezizomycotina</taxon>
        <taxon>Eurotiomycetes</taxon>
        <taxon>Chaetothyriomycetidae</taxon>
        <taxon>Verrucariales</taxon>
        <taxon>Verrucariaceae</taxon>
        <taxon>Endocarpon</taxon>
    </lineage>
</organism>
<dbReference type="GeneID" id="19236550"/>
<protein>
    <submittedName>
        <fullName evidence="2">Uncharacterized protein</fullName>
    </submittedName>
</protein>
<dbReference type="EMBL" id="KE720780">
    <property type="protein sequence ID" value="ERF76160.1"/>
    <property type="molecule type" value="Genomic_DNA"/>
</dbReference>
<accession>U1HZ51</accession>
<evidence type="ECO:0000313" key="2">
    <source>
        <dbReference type="EMBL" id="ERF76160.1"/>
    </source>
</evidence>
<dbReference type="HOGENOM" id="CLU_1461299_0_0_1"/>
<keyword evidence="3" id="KW-1185">Reference proteome</keyword>